<accession>A0ABS0CMZ9</accession>
<name>A0ABS0CMZ9_9NOCA</name>
<comment type="caution">
    <text evidence="1">The sequence shown here is derived from an EMBL/GenBank/DDBJ whole genome shotgun (WGS) entry which is preliminary data.</text>
</comment>
<evidence type="ECO:0000313" key="2">
    <source>
        <dbReference type="Proteomes" id="UP000702209"/>
    </source>
</evidence>
<evidence type="ECO:0000313" key="1">
    <source>
        <dbReference type="EMBL" id="MBF6297936.1"/>
    </source>
</evidence>
<dbReference type="RefSeq" id="WP_195129253.1">
    <property type="nucleotide sequence ID" value="NZ_JADLQX010000006.1"/>
</dbReference>
<proteinExistence type="predicted"/>
<dbReference type="Proteomes" id="UP000702209">
    <property type="component" value="Unassembled WGS sequence"/>
</dbReference>
<dbReference type="EMBL" id="JADLQX010000006">
    <property type="protein sequence ID" value="MBF6297936.1"/>
    <property type="molecule type" value="Genomic_DNA"/>
</dbReference>
<sequence>MTPQPDQGTLPVREALLAACRGWPPTTDSPILAAAVELAELHEIRMNGPDGEAWQIDRARLRWVAAIDHLVASSTPAPSPDAPLHTETLGQIIDRMAQLTALAFAMLIDGLETAFHAVHTQLNDLAKGYEDLAAEVLAGTRRLPVRDPHR</sequence>
<dbReference type="InterPro" id="IPR025350">
    <property type="entry name" value="DUF4254"/>
</dbReference>
<keyword evidence="2" id="KW-1185">Reference proteome</keyword>
<organism evidence="1 2">
    <name type="scientific">Nocardia amamiensis</name>
    <dbReference type="NCBI Taxonomy" id="404578"/>
    <lineage>
        <taxon>Bacteria</taxon>
        <taxon>Bacillati</taxon>
        <taxon>Actinomycetota</taxon>
        <taxon>Actinomycetes</taxon>
        <taxon>Mycobacteriales</taxon>
        <taxon>Nocardiaceae</taxon>
        <taxon>Nocardia</taxon>
    </lineage>
</organism>
<dbReference type="Pfam" id="PF14063">
    <property type="entry name" value="DUF4254"/>
    <property type="match status" value="1"/>
</dbReference>
<gene>
    <name evidence="1" type="ORF">IU459_10295</name>
</gene>
<reference evidence="1 2" key="1">
    <citation type="submission" date="2020-10" db="EMBL/GenBank/DDBJ databases">
        <title>Identification of Nocardia species via Next-generation sequencing and recognition of intraspecies genetic diversity.</title>
        <authorList>
            <person name="Li P."/>
            <person name="Li P."/>
            <person name="Lu B."/>
        </authorList>
    </citation>
    <scope>NUCLEOTIDE SEQUENCE [LARGE SCALE GENOMIC DNA]</scope>
    <source>
        <strain evidence="1 2">BJ06-0157</strain>
    </source>
</reference>
<protein>
    <submittedName>
        <fullName evidence="1">DUF4254 domain-containing protein</fullName>
    </submittedName>
</protein>